<evidence type="ECO:0000313" key="10">
    <source>
        <dbReference type="Proteomes" id="UP000236340"/>
    </source>
</evidence>
<reference evidence="7 9" key="1">
    <citation type="submission" date="2017-03" db="EMBL/GenBank/DDBJ databases">
        <title>Genome sequence of Geothermobacter sp. EPR-M, Deep-Sea Iron Reducer.</title>
        <authorList>
            <person name="Tully B."/>
            <person name="Savalia P."/>
            <person name="Abuyen K."/>
            <person name="Baughan C."/>
            <person name="Romero E."/>
            <person name="Ronkowski C."/>
            <person name="Torres B."/>
            <person name="Tremblay J."/>
            <person name="Trujillo A."/>
            <person name="Tyler M."/>
            <person name="Perez-Rodriguez I."/>
            <person name="Amend J."/>
        </authorList>
    </citation>
    <scope>NUCLEOTIDE SEQUENCE [LARGE SCALE GENOMIC DNA]</scope>
    <source>
        <strain evidence="7 9">EPR-M</strain>
    </source>
</reference>
<feature type="domain" description="Sigma 54 modulation/S30EA ribosomal protein C-terminal" evidence="6">
    <location>
        <begin position="122"/>
        <end position="177"/>
    </location>
</feature>
<dbReference type="SUPFAM" id="SSF69754">
    <property type="entry name" value="Ribosome binding protein Y (YfiA homologue)"/>
    <property type="match status" value="1"/>
</dbReference>
<dbReference type="GO" id="GO:0043024">
    <property type="term" value="F:ribosomal small subunit binding"/>
    <property type="evidence" value="ECO:0007669"/>
    <property type="project" value="TreeGrafter"/>
</dbReference>
<comment type="subcellular location">
    <subcellularLocation>
        <location evidence="5">Cytoplasm</location>
    </subcellularLocation>
</comment>
<dbReference type="InterPro" id="IPR036567">
    <property type="entry name" value="RHF-like"/>
</dbReference>
<evidence type="ECO:0000256" key="2">
    <source>
        <dbReference type="ARBA" id="ARBA00022845"/>
    </source>
</evidence>
<dbReference type="InterPro" id="IPR050574">
    <property type="entry name" value="HPF/YfiA_ribosome-assoc"/>
</dbReference>
<dbReference type="HAMAP" id="MF_00839">
    <property type="entry name" value="HPF"/>
    <property type="match status" value="1"/>
</dbReference>
<dbReference type="InterPro" id="IPR032528">
    <property type="entry name" value="Ribosom_S30AE_C"/>
</dbReference>
<dbReference type="RefSeq" id="WP_085010589.1">
    <property type="nucleotide sequence ID" value="NZ_NAAD01000011.1"/>
</dbReference>
<organism evidence="7 9">
    <name type="scientific">Geothermobacter hydrogeniphilus</name>
    <dbReference type="NCBI Taxonomy" id="1969733"/>
    <lineage>
        <taxon>Bacteria</taxon>
        <taxon>Pseudomonadati</taxon>
        <taxon>Thermodesulfobacteriota</taxon>
        <taxon>Desulfuromonadia</taxon>
        <taxon>Desulfuromonadales</taxon>
        <taxon>Geothermobacteraceae</taxon>
        <taxon>Geothermobacter</taxon>
    </lineage>
</organism>
<dbReference type="Pfam" id="PF02482">
    <property type="entry name" value="Ribosomal_S30AE"/>
    <property type="match status" value="1"/>
</dbReference>
<protein>
    <recommendedName>
        <fullName evidence="4 5">Ribosome hibernation promoting factor</fullName>
        <shortName evidence="5">HPF</shortName>
    </recommendedName>
</protein>
<evidence type="ECO:0000259" key="6">
    <source>
        <dbReference type="Pfam" id="PF16321"/>
    </source>
</evidence>
<dbReference type="EMBL" id="NAAD01000011">
    <property type="protein sequence ID" value="ORJ59545.1"/>
    <property type="molecule type" value="Genomic_DNA"/>
</dbReference>
<evidence type="ECO:0000256" key="5">
    <source>
        <dbReference type="HAMAP-Rule" id="MF_00839"/>
    </source>
</evidence>
<dbReference type="PANTHER" id="PTHR33231:SF1">
    <property type="entry name" value="30S RIBOSOMAL PROTEIN"/>
    <property type="match status" value="1"/>
</dbReference>
<evidence type="ECO:0000313" key="7">
    <source>
        <dbReference type="EMBL" id="ORJ59545.1"/>
    </source>
</evidence>
<keyword evidence="1 5" id="KW-0963">Cytoplasm</keyword>
<evidence type="ECO:0000256" key="4">
    <source>
        <dbReference type="ARBA" id="ARBA00041148"/>
    </source>
</evidence>
<evidence type="ECO:0000313" key="9">
    <source>
        <dbReference type="Proteomes" id="UP000193136"/>
    </source>
</evidence>
<dbReference type="OrthoDB" id="9794975at2"/>
<dbReference type="CDD" id="cd00552">
    <property type="entry name" value="RaiA"/>
    <property type="match status" value="1"/>
</dbReference>
<sequence length="184" mass="21163">MQVATTFRHMEVSAPVRDYLQEKLSRVKKYIEEPIDAQAVLSVEKKIRHRAEVTLVAKGITIKGTETTNDMYAAIDAVVDKIERQLKRYKDRLKRHKPLSGRERQVQKTVLKAESVDEEGSSEPIIIHSHSFSVKPMSVEEAVMQMDLLHKDFLVFTNDRNEDINVVYRRKDGNYGLIEPQQGA</sequence>
<dbReference type="InterPro" id="IPR003489">
    <property type="entry name" value="RHF/RaiA"/>
</dbReference>
<dbReference type="Pfam" id="PF16321">
    <property type="entry name" value="Ribosom_S30AE_C"/>
    <property type="match status" value="1"/>
</dbReference>
<dbReference type="STRING" id="1969733.B5V00_09685"/>
<dbReference type="Gene3D" id="3.30.160.100">
    <property type="entry name" value="Ribosome hibernation promotion factor-like"/>
    <property type="match status" value="1"/>
</dbReference>
<accession>A0A1X0Y300</accession>
<dbReference type="Proteomes" id="UP000236340">
    <property type="component" value="Unassembled WGS sequence"/>
</dbReference>
<dbReference type="Proteomes" id="UP000193136">
    <property type="component" value="Unassembled WGS sequence"/>
</dbReference>
<dbReference type="InterPro" id="IPR038416">
    <property type="entry name" value="Ribosom_S30AE_C_sf"/>
</dbReference>
<comment type="similarity">
    <text evidence="5">Belongs to the HPF/YfiA ribosome-associated protein family. Long HPF subfamily.</text>
</comment>
<keyword evidence="9" id="KW-1185">Reference proteome</keyword>
<dbReference type="GO" id="GO:0022627">
    <property type="term" value="C:cytosolic small ribosomal subunit"/>
    <property type="evidence" value="ECO:0007669"/>
    <property type="project" value="TreeGrafter"/>
</dbReference>
<dbReference type="NCBIfam" id="TIGR00741">
    <property type="entry name" value="yfiA"/>
    <property type="match status" value="1"/>
</dbReference>
<comment type="caution">
    <text evidence="7">The sequence shown here is derived from an EMBL/GenBank/DDBJ whole genome shotgun (WGS) entry which is preliminary data.</text>
</comment>
<keyword evidence="2 5" id="KW-0810">Translation regulation</keyword>
<dbReference type="PANTHER" id="PTHR33231">
    <property type="entry name" value="30S RIBOSOMAL PROTEIN"/>
    <property type="match status" value="1"/>
</dbReference>
<dbReference type="AlphaFoldDB" id="A0A1X0Y300"/>
<comment type="subunit">
    <text evidence="5">Interacts with 100S ribosomes.</text>
</comment>
<evidence type="ECO:0000256" key="1">
    <source>
        <dbReference type="ARBA" id="ARBA00022490"/>
    </source>
</evidence>
<dbReference type="FunFam" id="3.30.505.50:FF:000001">
    <property type="entry name" value="Ribosome hibernation promoting factor"/>
    <property type="match status" value="1"/>
</dbReference>
<dbReference type="EMBL" id="PPFX01000023">
    <property type="protein sequence ID" value="PNU19765.1"/>
    <property type="molecule type" value="Genomic_DNA"/>
</dbReference>
<proteinExistence type="inferred from homology"/>
<gene>
    <name evidence="8" type="primary">raiA</name>
    <name evidence="5" type="synonym">hpf</name>
    <name evidence="7" type="ORF">B5V00_09685</name>
    <name evidence="8" type="ORF">C2E25_10645</name>
</gene>
<comment type="subunit">
    <text evidence="3">Associates exclusively with 100S ribosomes, which are dimers of 70S ribosomes.</text>
</comment>
<dbReference type="GO" id="GO:0045900">
    <property type="term" value="P:negative regulation of translational elongation"/>
    <property type="evidence" value="ECO:0007669"/>
    <property type="project" value="TreeGrafter"/>
</dbReference>
<comment type="function">
    <text evidence="5">Required for dimerization of active 70S ribosomes into 100S ribosomes in stationary phase; 100S ribosomes are translationally inactive and sometimes present during exponential growth.</text>
</comment>
<dbReference type="InterPro" id="IPR034694">
    <property type="entry name" value="HPF_long/plastid"/>
</dbReference>
<dbReference type="Gene3D" id="3.30.505.50">
    <property type="entry name" value="Sigma 54 modulation/S30EA ribosomal protein, C-terminal domain"/>
    <property type="match status" value="1"/>
</dbReference>
<name>A0A1X0Y300_9BACT</name>
<reference evidence="8 10" key="2">
    <citation type="journal article" date="2018" name="Genome Announc.">
        <title>Genome Sequence of Geothermobacter sp. HR-1 Iron Reducer from the Loihi Seamount.</title>
        <authorList>
            <person name="Smith H."/>
            <person name="Abuyen K."/>
            <person name="Tremblay J."/>
            <person name="Savalia P."/>
            <person name="Perez-Rodriguez I."/>
            <person name="Emerson D."/>
            <person name="Tully B."/>
            <person name="Amend J."/>
        </authorList>
    </citation>
    <scope>NUCLEOTIDE SEQUENCE [LARGE SCALE GENOMIC DNA]</scope>
    <source>
        <strain evidence="8 10">HR-1</strain>
    </source>
</reference>
<evidence type="ECO:0000256" key="3">
    <source>
        <dbReference type="ARBA" id="ARBA00038695"/>
    </source>
</evidence>
<accession>A0A2K2H8X7</accession>
<evidence type="ECO:0000313" key="8">
    <source>
        <dbReference type="EMBL" id="PNU19765.1"/>
    </source>
</evidence>